<organism evidence="1 2">
    <name type="scientific">Rotaria socialis</name>
    <dbReference type="NCBI Taxonomy" id="392032"/>
    <lineage>
        <taxon>Eukaryota</taxon>
        <taxon>Metazoa</taxon>
        <taxon>Spiralia</taxon>
        <taxon>Gnathifera</taxon>
        <taxon>Rotifera</taxon>
        <taxon>Eurotatoria</taxon>
        <taxon>Bdelloidea</taxon>
        <taxon>Philodinida</taxon>
        <taxon>Philodinidae</taxon>
        <taxon>Rotaria</taxon>
    </lineage>
</organism>
<gene>
    <name evidence="1" type="ORF">TSG867_LOCUS13013</name>
</gene>
<reference evidence="1" key="1">
    <citation type="submission" date="2021-02" db="EMBL/GenBank/DDBJ databases">
        <authorList>
            <person name="Nowell W R."/>
        </authorList>
    </citation>
    <scope>NUCLEOTIDE SEQUENCE</scope>
</reference>
<feature type="non-terminal residue" evidence="1">
    <location>
        <position position="1"/>
    </location>
</feature>
<evidence type="ECO:0000313" key="1">
    <source>
        <dbReference type="EMBL" id="CAF4401317.1"/>
    </source>
</evidence>
<accession>A0A820P511</accession>
<dbReference type="Proteomes" id="UP000663862">
    <property type="component" value="Unassembled WGS sequence"/>
</dbReference>
<sequence>TPITSVSSVIQLQKPLAKATEKQTFIDPKAVATTGTTTTATIRREKVTFRQL</sequence>
<protein>
    <submittedName>
        <fullName evidence="1">Uncharacterized protein</fullName>
    </submittedName>
</protein>
<dbReference type="EMBL" id="CAJOBQ010000680">
    <property type="protein sequence ID" value="CAF4401317.1"/>
    <property type="molecule type" value="Genomic_DNA"/>
</dbReference>
<proteinExistence type="predicted"/>
<comment type="caution">
    <text evidence="1">The sequence shown here is derived from an EMBL/GenBank/DDBJ whole genome shotgun (WGS) entry which is preliminary data.</text>
</comment>
<evidence type="ECO:0000313" key="2">
    <source>
        <dbReference type="Proteomes" id="UP000663862"/>
    </source>
</evidence>
<dbReference type="AlphaFoldDB" id="A0A820P511"/>
<name>A0A820P511_9BILA</name>